<dbReference type="InterPro" id="IPR000305">
    <property type="entry name" value="GIY-YIG_endonuc"/>
</dbReference>
<name>X0VNK7_9ZZZZ</name>
<comment type="caution">
    <text evidence="2">The sequence shown here is derived from an EMBL/GenBank/DDBJ whole genome shotgun (WGS) entry which is preliminary data.</text>
</comment>
<dbReference type="PROSITE" id="PS50164">
    <property type="entry name" value="GIY_YIG"/>
    <property type="match status" value="1"/>
</dbReference>
<dbReference type="EMBL" id="BARS01027894">
    <property type="protein sequence ID" value="GAG02141.1"/>
    <property type="molecule type" value="Genomic_DNA"/>
</dbReference>
<evidence type="ECO:0000313" key="2">
    <source>
        <dbReference type="EMBL" id="GAG02141.1"/>
    </source>
</evidence>
<dbReference type="AlphaFoldDB" id="X0VNK7"/>
<dbReference type="PANTHER" id="PTHR30562">
    <property type="entry name" value="UVRC/OXIDOREDUCTASE"/>
    <property type="match status" value="1"/>
</dbReference>
<sequence length="60" mass="6685">MSMQTTAAERLQAQLRALPSRPGVYIMRSGEGEVIYVGKAANLRSRVRSYFGSPHSFEPK</sequence>
<dbReference type="InterPro" id="IPR050066">
    <property type="entry name" value="UvrABC_protein_C"/>
</dbReference>
<accession>X0VNK7</accession>
<dbReference type="Pfam" id="PF01541">
    <property type="entry name" value="GIY-YIG"/>
    <property type="match status" value="1"/>
</dbReference>
<reference evidence="2" key="1">
    <citation type="journal article" date="2014" name="Front. Microbiol.">
        <title>High frequency of phylogenetically diverse reductive dehalogenase-homologous genes in deep subseafloor sedimentary metagenomes.</title>
        <authorList>
            <person name="Kawai M."/>
            <person name="Futagami T."/>
            <person name="Toyoda A."/>
            <person name="Takaki Y."/>
            <person name="Nishi S."/>
            <person name="Hori S."/>
            <person name="Arai W."/>
            <person name="Tsubouchi T."/>
            <person name="Morono Y."/>
            <person name="Uchiyama I."/>
            <person name="Ito T."/>
            <person name="Fujiyama A."/>
            <person name="Inagaki F."/>
            <person name="Takami H."/>
        </authorList>
    </citation>
    <scope>NUCLEOTIDE SEQUENCE</scope>
    <source>
        <strain evidence="2">Expedition CK06-06</strain>
    </source>
</reference>
<gene>
    <name evidence="2" type="ORF">S01H1_43774</name>
</gene>
<dbReference type="InterPro" id="IPR047296">
    <property type="entry name" value="GIY-YIG_UvrC_Cho"/>
</dbReference>
<dbReference type="SUPFAM" id="SSF82771">
    <property type="entry name" value="GIY-YIG endonuclease"/>
    <property type="match status" value="1"/>
</dbReference>
<dbReference type="PANTHER" id="PTHR30562:SF1">
    <property type="entry name" value="UVRABC SYSTEM PROTEIN C"/>
    <property type="match status" value="1"/>
</dbReference>
<dbReference type="CDD" id="cd10434">
    <property type="entry name" value="GIY-YIG_UvrC_Cho"/>
    <property type="match status" value="1"/>
</dbReference>
<dbReference type="InterPro" id="IPR035901">
    <property type="entry name" value="GIY-YIG_endonuc_sf"/>
</dbReference>
<organism evidence="2">
    <name type="scientific">marine sediment metagenome</name>
    <dbReference type="NCBI Taxonomy" id="412755"/>
    <lineage>
        <taxon>unclassified sequences</taxon>
        <taxon>metagenomes</taxon>
        <taxon>ecological metagenomes</taxon>
    </lineage>
</organism>
<evidence type="ECO:0000259" key="1">
    <source>
        <dbReference type="PROSITE" id="PS50164"/>
    </source>
</evidence>
<dbReference type="GO" id="GO:0009380">
    <property type="term" value="C:excinuclease repair complex"/>
    <property type="evidence" value="ECO:0007669"/>
    <property type="project" value="TreeGrafter"/>
</dbReference>
<feature type="domain" description="GIY-YIG" evidence="1">
    <location>
        <begin position="20"/>
        <end position="60"/>
    </location>
</feature>
<protein>
    <recommendedName>
        <fullName evidence="1">GIY-YIG domain-containing protein</fullName>
    </recommendedName>
</protein>
<dbReference type="GO" id="GO:0006289">
    <property type="term" value="P:nucleotide-excision repair"/>
    <property type="evidence" value="ECO:0007669"/>
    <property type="project" value="InterPro"/>
</dbReference>
<proteinExistence type="predicted"/>
<dbReference type="Gene3D" id="3.40.1440.10">
    <property type="entry name" value="GIY-YIG endonuclease"/>
    <property type="match status" value="1"/>
</dbReference>
<feature type="non-terminal residue" evidence="2">
    <location>
        <position position="60"/>
    </location>
</feature>